<keyword evidence="2" id="KW-1185">Reference proteome</keyword>
<dbReference type="Proteomes" id="UP001500167">
    <property type="component" value="Unassembled WGS sequence"/>
</dbReference>
<protein>
    <submittedName>
        <fullName evidence="1">Uncharacterized protein</fullName>
    </submittedName>
</protein>
<reference evidence="2" key="1">
    <citation type="journal article" date="2019" name="Int. J. Syst. Evol. Microbiol.">
        <title>The Global Catalogue of Microorganisms (GCM) 10K type strain sequencing project: providing services to taxonomists for standard genome sequencing and annotation.</title>
        <authorList>
            <consortium name="The Broad Institute Genomics Platform"/>
            <consortium name="The Broad Institute Genome Sequencing Center for Infectious Disease"/>
            <person name="Wu L."/>
            <person name="Ma J."/>
        </authorList>
    </citation>
    <scope>NUCLEOTIDE SEQUENCE [LARGE SCALE GENOMIC DNA]</scope>
    <source>
        <strain evidence="2">JCM 16722</strain>
    </source>
</reference>
<dbReference type="EMBL" id="BAAAZK010000002">
    <property type="protein sequence ID" value="GAA4168356.1"/>
    <property type="molecule type" value="Genomic_DNA"/>
</dbReference>
<dbReference type="SUPFAM" id="SSF158745">
    <property type="entry name" value="LanC-like"/>
    <property type="match status" value="1"/>
</dbReference>
<proteinExistence type="predicted"/>
<sequence>MRNQILTCYNSVDNLLKLKPAELTAISSYFYYKCAIFLEDDEILEKSEEKVHEIFNLMLNENLFKINFWEGSFGLPLLLTELEYIGGIENAEAYIHIVRNAFKNSMPKSSNFFLGGGGCIYSLLESNSDIDEIFDQVIYGLDLIEVSNQKFYVDYKIKTGEKFLNRFGTENISIYFLHLIELCKLFSVEKKIRSRLKIDKEHKFPFDFYAIFQMITDNNFRDIITAHLLLEMMFILAQNVNPHHDPSIAQIFMYLVRHADKVISTVNKTNFFNALQLYILLDRLSEHIDSTDIKCKVIDALLKYLETGNEDLSVNDYSLAGLLFISISEKETLKSWYKLCGGV</sequence>
<comment type="caution">
    <text evidence="1">The sequence shown here is derived from an EMBL/GenBank/DDBJ whole genome shotgun (WGS) entry which is preliminary data.</text>
</comment>
<name>A0ABP7ZR30_9SPHI</name>
<organism evidence="1 2">
    <name type="scientific">Sphingobacterium ginsenosidimutans</name>
    <dbReference type="NCBI Taxonomy" id="687845"/>
    <lineage>
        <taxon>Bacteria</taxon>
        <taxon>Pseudomonadati</taxon>
        <taxon>Bacteroidota</taxon>
        <taxon>Sphingobacteriia</taxon>
        <taxon>Sphingobacteriales</taxon>
        <taxon>Sphingobacteriaceae</taxon>
        <taxon>Sphingobacterium</taxon>
    </lineage>
</organism>
<evidence type="ECO:0000313" key="2">
    <source>
        <dbReference type="Proteomes" id="UP001500167"/>
    </source>
</evidence>
<evidence type="ECO:0000313" key="1">
    <source>
        <dbReference type="EMBL" id="GAA4168356.1"/>
    </source>
</evidence>
<gene>
    <name evidence="1" type="ORF">GCM10022218_03090</name>
</gene>
<accession>A0ABP7ZR30</accession>